<protein>
    <submittedName>
        <fullName evidence="2">ATP-binding protein</fullName>
    </submittedName>
</protein>
<name>A0A8J6NVA3_9BACT</name>
<dbReference type="EMBL" id="JACNIG010000056">
    <property type="protein sequence ID" value="MBC8430570.1"/>
    <property type="molecule type" value="Genomic_DNA"/>
</dbReference>
<accession>A0A8J6NVA3</accession>
<evidence type="ECO:0000259" key="1">
    <source>
        <dbReference type="Pfam" id="PF13304"/>
    </source>
</evidence>
<dbReference type="PANTHER" id="PTHR40396">
    <property type="entry name" value="ATPASE-LIKE PROTEIN"/>
    <property type="match status" value="1"/>
</dbReference>
<keyword evidence="2" id="KW-0547">Nucleotide-binding</keyword>
<dbReference type="Pfam" id="PF13304">
    <property type="entry name" value="AAA_21"/>
    <property type="match status" value="2"/>
</dbReference>
<sequence>MLIEFSVTNYRSFLTPQSLTLTANTATELQEENSFISPVSNLPSLLRSAVIYGPNAAGKSNLIQAIAFMKKLILSSAKESQEGEKIDATPFLFNRQSSKDPSEFEVVFIQDGIRYQYGFAVNPEMVTGEWLFAYPGSRAQRWFERNYDSETQKDIWYFGSKFTGSRKVWQEATRRNALFLSTALQLNNEQLKPVFNWFDNKLVVVGEGESITPVFSTGECEEAEKKKKILNFMNAADLSISNISLEKKEFSMDDLPPDMPQSIKEDIAKDLRGKKLTELFFMHPSSDNGEDVALDFDEESAGTRKIFELAGPWLDVLDKGLVFFVDELDTSLHPLLVRFLLNLFHNPQTNRHNAQLVFTTHDTNVLDQSLMRRDQVWFVEKDTENATRLYPLSDYKPRKGEALQKGYLYGRYGALPFPGELRF</sequence>
<feature type="domain" description="ATPase AAA-type core" evidence="1">
    <location>
        <begin position="49"/>
        <end position="159"/>
    </location>
</feature>
<keyword evidence="2" id="KW-0067">ATP-binding</keyword>
<dbReference type="Gene3D" id="3.40.50.300">
    <property type="entry name" value="P-loop containing nucleotide triphosphate hydrolases"/>
    <property type="match status" value="1"/>
</dbReference>
<evidence type="ECO:0000313" key="3">
    <source>
        <dbReference type="Proteomes" id="UP000605201"/>
    </source>
</evidence>
<dbReference type="Proteomes" id="UP000605201">
    <property type="component" value="Unassembled WGS sequence"/>
</dbReference>
<gene>
    <name evidence="2" type="ORF">H8D96_01495</name>
</gene>
<dbReference type="GO" id="GO:0016887">
    <property type="term" value="F:ATP hydrolysis activity"/>
    <property type="evidence" value="ECO:0007669"/>
    <property type="project" value="InterPro"/>
</dbReference>
<dbReference type="PANTHER" id="PTHR40396:SF1">
    <property type="entry name" value="ATPASE AAA-TYPE CORE DOMAIN-CONTAINING PROTEIN"/>
    <property type="match status" value="1"/>
</dbReference>
<dbReference type="InterPro" id="IPR003959">
    <property type="entry name" value="ATPase_AAA_core"/>
</dbReference>
<evidence type="ECO:0000313" key="2">
    <source>
        <dbReference type="EMBL" id="MBC8430570.1"/>
    </source>
</evidence>
<proteinExistence type="predicted"/>
<reference evidence="2 3" key="1">
    <citation type="submission" date="2020-08" db="EMBL/GenBank/DDBJ databases">
        <title>Bridging the membrane lipid divide: bacteria of the FCB group superphylum have the potential to synthesize archaeal ether lipids.</title>
        <authorList>
            <person name="Villanueva L."/>
            <person name="Von Meijenfeldt F.A.B."/>
            <person name="Westbye A.B."/>
            <person name="Yadav S."/>
            <person name="Hopmans E.C."/>
            <person name="Dutilh B.E."/>
            <person name="Sinninghe Damste J.S."/>
        </authorList>
    </citation>
    <scope>NUCLEOTIDE SEQUENCE [LARGE SCALE GENOMIC DNA]</scope>
    <source>
        <strain evidence="2">NIOZ-UU17</strain>
    </source>
</reference>
<organism evidence="2 3">
    <name type="scientific">Candidatus Desulfatibia vada</name>
    <dbReference type="NCBI Taxonomy" id="2841696"/>
    <lineage>
        <taxon>Bacteria</taxon>
        <taxon>Pseudomonadati</taxon>
        <taxon>Thermodesulfobacteriota</taxon>
        <taxon>Desulfobacteria</taxon>
        <taxon>Desulfobacterales</taxon>
        <taxon>Desulfobacterales incertae sedis</taxon>
        <taxon>Candidatus Desulfatibia</taxon>
    </lineage>
</organism>
<dbReference type="SUPFAM" id="SSF52540">
    <property type="entry name" value="P-loop containing nucleoside triphosphate hydrolases"/>
    <property type="match status" value="1"/>
</dbReference>
<dbReference type="AlphaFoldDB" id="A0A8J6NVA3"/>
<comment type="caution">
    <text evidence="2">The sequence shown here is derived from an EMBL/GenBank/DDBJ whole genome shotgun (WGS) entry which is preliminary data.</text>
</comment>
<dbReference type="InterPro" id="IPR027417">
    <property type="entry name" value="P-loop_NTPase"/>
</dbReference>
<dbReference type="GO" id="GO:0005524">
    <property type="term" value="F:ATP binding"/>
    <property type="evidence" value="ECO:0007669"/>
    <property type="project" value="UniProtKB-KW"/>
</dbReference>
<feature type="domain" description="ATPase AAA-type core" evidence="1">
    <location>
        <begin position="287"/>
        <end position="367"/>
    </location>
</feature>